<dbReference type="PANTHER" id="PTHR13720">
    <property type="entry name" value="WD-40 REPEAT PROTEIN"/>
    <property type="match status" value="1"/>
</dbReference>
<dbReference type="InterPro" id="IPR036322">
    <property type="entry name" value="WD40_repeat_dom_sf"/>
</dbReference>
<feature type="domain" description="EML-like first beta-propeller" evidence="3">
    <location>
        <begin position="3"/>
        <end position="91"/>
    </location>
</feature>
<dbReference type="GO" id="GO:0072686">
    <property type="term" value="C:mitotic spindle"/>
    <property type="evidence" value="ECO:0007669"/>
    <property type="project" value="TreeGrafter"/>
</dbReference>
<dbReference type="AlphaFoldDB" id="A0A212CVN9"/>
<dbReference type="InterPro" id="IPR050630">
    <property type="entry name" value="WD_repeat_EMAP"/>
</dbReference>
<protein>
    <submittedName>
        <fullName evidence="4">EML4</fullName>
    </submittedName>
</protein>
<evidence type="ECO:0000256" key="2">
    <source>
        <dbReference type="ARBA" id="ARBA00022737"/>
    </source>
</evidence>
<keyword evidence="2" id="KW-0677">Repeat</keyword>
<dbReference type="InterPro" id="IPR055439">
    <property type="entry name" value="Beta-prop_EML_1st"/>
</dbReference>
<organism evidence="4 5">
    <name type="scientific">Cervus elaphus hippelaphus</name>
    <name type="common">European red deer</name>
    <dbReference type="NCBI Taxonomy" id="46360"/>
    <lineage>
        <taxon>Eukaryota</taxon>
        <taxon>Metazoa</taxon>
        <taxon>Chordata</taxon>
        <taxon>Craniata</taxon>
        <taxon>Vertebrata</taxon>
        <taxon>Euteleostomi</taxon>
        <taxon>Mammalia</taxon>
        <taxon>Eutheria</taxon>
        <taxon>Laurasiatheria</taxon>
        <taxon>Artiodactyla</taxon>
        <taxon>Ruminantia</taxon>
        <taxon>Pecora</taxon>
        <taxon>Cervidae</taxon>
        <taxon>Cervinae</taxon>
        <taxon>Cervus</taxon>
    </lineage>
</organism>
<keyword evidence="5" id="KW-1185">Reference proteome</keyword>
<feature type="non-terminal residue" evidence="4">
    <location>
        <position position="91"/>
    </location>
</feature>
<evidence type="ECO:0000313" key="4">
    <source>
        <dbReference type="EMBL" id="OWK10045.1"/>
    </source>
</evidence>
<sequence>PLQPHVRVWDSVSLSTLQIIGLGTFERGVGCLDFSKADSGVHLCVIDDSNEHMLTVWDWQKKSKGAEIKTTNEVVLAVGFHPTDANIIITC</sequence>
<dbReference type="EMBL" id="MKHE01000011">
    <property type="protein sequence ID" value="OWK10045.1"/>
    <property type="molecule type" value="Genomic_DNA"/>
</dbReference>
<dbReference type="OrthoDB" id="47802at2759"/>
<evidence type="ECO:0000313" key="5">
    <source>
        <dbReference type="Proteomes" id="UP000242450"/>
    </source>
</evidence>
<dbReference type="GO" id="GO:0008017">
    <property type="term" value="F:microtubule binding"/>
    <property type="evidence" value="ECO:0007669"/>
    <property type="project" value="TreeGrafter"/>
</dbReference>
<dbReference type="SUPFAM" id="SSF50978">
    <property type="entry name" value="WD40 repeat-like"/>
    <property type="match status" value="1"/>
</dbReference>
<comment type="caution">
    <text evidence="4">The sequence shown here is derived from an EMBL/GenBank/DDBJ whole genome shotgun (WGS) entry which is preliminary data.</text>
</comment>
<dbReference type="InterPro" id="IPR015943">
    <property type="entry name" value="WD40/YVTN_repeat-like_dom_sf"/>
</dbReference>
<dbReference type="Pfam" id="PF23409">
    <property type="entry name" value="Beta-prop_EML"/>
    <property type="match status" value="1"/>
</dbReference>
<evidence type="ECO:0000256" key="1">
    <source>
        <dbReference type="ARBA" id="ARBA00022574"/>
    </source>
</evidence>
<name>A0A212CVN9_CEREH</name>
<reference evidence="4 5" key="1">
    <citation type="journal article" date="2018" name="Mol. Genet. Genomics">
        <title>The red deer Cervus elaphus genome CerEla1.0: sequencing, annotating, genes, and chromosomes.</title>
        <authorList>
            <person name="Bana N.A."/>
            <person name="Nyiri A."/>
            <person name="Nagy J."/>
            <person name="Frank K."/>
            <person name="Nagy T."/>
            <person name="Steger V."/>
            <person name="Schiller M."/>
            <person name="Lakatos P."/>
            <person name="Sugar L."/>
            <person name="Horn P."/>
            <person name="Barta E."/>
            <person name="Orosz L."/>
        </authorList>
    </citation>
    <scope>NUCLEOTIDE SEQUENCE [LARGE SCALE GENOMIC DNA]</scope>
    <source>
        <strain evidence="4">Hungarian</strain>
    </source>
</reference>
<feature type="non-terminal residue" evidence="4">
    <location>
        <position position="1"/>
    </location>
</feature>
<dbReference type="GO" id="GO:0000226">
    <property type="term" value="P:microtubule cytoskeleton organization"/>
    <property type="evidence" value="ECO:0007669"/>
    <property type="project" value="TreeGrafter"/>
</dbReference>
<dbReference type="PANTHER" id="PTHR13720:SF11">
    <property type="entry name" value="ECHINODERM MICROTUBULE-ASSOCIATED PROTEIN-LIKE 4"/>
    <property type="match status" value="1"/>
</dbReference>
<keyword evidence="1" id="KW-0853">WD repeat</keyword>
<gene>
    <name evidence="4" type="ORF">Celaphus_00005666</name>
</gene>
<evidence type="ECO:0000259" key="3">
    <source>
        <dbReference type="Pfam" id="PF23409"/>
    </source>
</evidence>
<dbReference type="Gene3D" id="2.130.10.10">
    <property type="entry name" value="YVTN repeat-like/Quinoprotein amine dehydrogenase"/>
    <property type="match status" value="1"/>
</dbReference>
<proteinExistence type="predicted"/>
<accession>A0A212CVN9</accession>
<dbReference type="GO" id="GO:0005874">
    <property type="term" value="C:microtubule"/>
    <property type="evidence" value="ECO:0007669"/>
    <property type="project" value="UniProtKB-KW"/>
</dbReference>
<dbReference type="Proteomes" id="UP000242450">
    <property type="component" value="Chromosome 11"/>
</dbReference>